<feature type="transmembrane region" description="Helical" evidence="6">
    <location>
        <begin position="459"/>
        <end position="486"/>
    </location>
</feature>
<dbReference type="GO" id="GO:0016020">
    <property type="term" value="C:membrane"/>
    <property type="evidence" value="ECO:0007669"/>
    <property type="project" value="UniProtKB-SubCell"/>
</dbReference>
<feature type="transmembrane region" description="Helical" evidence="6">
    <location>
        <begin position="373"/>
        <end position="392"/>
    </location>
</feature>
<keyword evidence="4 6" id="KW-1133">Transmembrane helix</keyword>
<reference evidence="10 11" key="1">
    <citation type="submission" date="2018-08" db="EMBL/GenBank/DDBJ databases">
        <title>Thalassotalea euphylliae genome.</title>
        <authorList>
            <person name="Summers S."/>
            <person name="Rice S.A."/>
            <person name="Freckelton M.L."/>
            <person name="Nedved B.T."/>
            <person name="Hadfield M.G."/>
        </authorList>
    </citation>
    <scope>NUCLEOTIDE SEQUENCE [LARGE SCALE GENOMIC DNA]</scope>
    <source>
        <strain evidence="10 11">H2</strain>
    </source>
</reference>
<dbReference type="PANTHER" id="PTHR32234:SF3">
    <property type="entry name" value="SUPPRESSION OF COPPER SENSITIVITY PROTEIN"/>
    <property type="match status" value="1"/>
</dbReference>
<dbReference type="InterPro" id="IPR003834">
    <property type="entry name" value="Cyt_c_assmbl_TM_dom"/>
</dbReference>
<dbReference type="InterPro" id="IPR035671">
    <property type="entry name" value="DsbD_gamma"/>
</dbReference>
<evidence type="ECO:0000313" key="11">
    <source>
        <dbReference type="Proteomes" id="UP000256999"/>
    </source>
</evidence>
<evidence type="ECO:0000313" key="10">
    <source>
        <dbReference type="EMBL" id="REL36206.1"/>
    </source>
</evidence>
<evidence type="ECO:0000256" key="2">
    <source>
        <dbReference type="ARBA" id="ARBA00022692"/>
    </source>
</evidence>
<comment type="subcellular location">
    <subcellularLocation>
        <location evidence="1">Membrane</location>
        <topology evidence="1">Multi-pass membrane protein</topology>
    </subcellularLocation>
</comment>
<dbReference type="EMBL" id="QUOV01000001">
    <property type="protein sequence ID" value="REL36206.1"/>
    <property type="molecule type" value="Genomic_DNA"/>
</dbReference>
<keyword evidence="5 6" id="KW-0472">Membrane</keyword>
<keyword evidence="2 6" id="KW-0812">Transmembrane</keyword>
<dbReference type="InterPro" id="IPR028250">
    <property type="entry name" value="DsbDN"/>
</dbReference>
<evidence type="ECO:0000259" key="9">
    <source>
        <dbReference type="Pfam" id="PF11412"/>
    </source>
</evidence>
<dbReference type="GO" id="GO:0017004">
    <property type="term" value="P:cytochrome complex assembly"/>
    <property type="evidence" value="ECO:0007669"/>
    <property type="project" value="UniProtKB-KW"/>
</dbReference>
<evidence type="ECO:0000256" key="5">
    <source>
        <dbReference type="ARBA" id="ARBA00023136"/>
    </source>
</evidence>
<name>A0A3E0UH73_9GAMM</name>
<comment type="caution">
    <text evidence="10">The sequence shown here is derived from an EMBL/GenBank/DDBJ whole genome shotgun (WGS) entry which is preliminary data.</text>
</comment>
<dbReference type="SUPFAM" id="SSF52833">
    <property type="entry name" value="Thioredoxin-like"/>
    <property type="match status" value="1"/>
</dbReference>
<dbReference type="Pfam" id="PF02683">
    <property type="entry name" value="DsbD_TM"/>
    <property type="match status" value="1"/>
</dbReference>
<evidence type="ECO:0000256" key="4">
    <source>
        <dbReference type="ARBA" id="ARBA00022989"/>
    </source>
</evidence>
<feature type="transmembrane region" description="Helical" evidence="6">
    <location>
        <begin position="412"/>
        <end position="439"/>
    </location>
</feature>
<feature type="transmembrane region" description="Helical" evidence="6">
    <location>
        <begin position="556"/>
        <end position="575"/>
    </location>
</feature>
<gene>
    <name evidence="10" type="ORF">DXX92_13245</name>
</gene>
<dbReference type="AlphaFoldDB" id="A0A3E0UH73"/>
<feature type="domain" description="Thiol:disulfide interchange protein DsbD N-terminal" evidence="9">
    <location>
        <begin position="62"/>
        <end position="178"/>
    </location>
</feature>
<keyword evidence="3" id="KW-0201">Cytochrome c-type biogenesis</keyword>
<sequence>MNRLTFNLVFSFAFVFIGAFTVTSNTAFALASLPASVAEQRFNIAKLPESSTAQGPHIQVALLNEYKSIWATSDANAQWLGILLSPEDEWHTYWRNAGDSGEPPSVQWQSSTEIEFGEIQWPIPEQIPVAHLVNYGYGGDTLLMVPFTIKHSADLPETVKITADLSWLVCKEDCIPGWATLTIELPVSDKPVNDPSLLSPHAPLFSKTRATLPDNSWLSAQYEITEDYLTLATRLPYESNWQLLPFRSDLIQHSSQQQWLLAENGADANVLLKKSDYFSHSEAAVNFLLSDGNKGFYLTATLNDLAGAGSVTGGESTSLIGIERDTSIGLMLVFAFIGGLILNIMPCVLPVLSLKALALAADKQGHSTTGNHWGYLLGILVSFWLFAALILVLKVSGEAIGWGFHLQQPLVIAALCFLFVFIALMLLDVVPNIAGILGFSGFSGIGQKLTQGNSFASQFFTGVLAVIVASPCTAPFMATALGVAMVSPPVHTALIFTALALGFALPMTLLTLSPRFVALLPKPGAWMETFKQFLAFPMLATVVWLLWVFLGQTNSLGQLWLLSGLLLFALCLWLASKMAGKASYTSVVIALFIASYTSYQGSELVSTQSAEATNNKYEQIAQPFSEQKLATLRNTSQVVVVNMTADWCITCKVNEQVAFTDSDLQQTLAQESVHYLVGDWTNKNSEILAYLTRYQRSGVPLYVVYAGGGKGQVLPQILTPNIVITAIQQAQQELNYVSL</sequence>
<dbReference type="GO" id="GO:0045454">
    <property type="term" value="P:cell redox homeostasis"/>
    <property type="evidence" value="ECO:0007669"/>
    <property type="project" value="TreeGrafter"/>
</dbReference>
<feature type="transmembrane region" description="Helical" evidence="6">
    <location>
        <begin position="533"/>
        <end position="550"/>
    </location>
</feature>
<dbReference type="RefSeq" id="WP_116000874.1">
    <property type="nucleotide sequence ID" value="NZ_QUOV01000001.1"/>
</dbReference>
<accession>A0A3E0UH73</accession>
<dbReference type="GO" id="GO:0015035">
    <property type="term" value="F:protein-disulfide reductase activity"/>
    <property type="evidence" value="ECO:0007669"/>
    <property type="project" value="TreeGrafter"/>
</dbReference>
<dbReference type="PANTHER" id="PTHR32234">
    <property type="entry name" value="THIOL:DISULFIDE INTERCHANGE PROTEIN DSBD"/>
    <property type="match status" value="1"/>
</dbReference>
<evidence type="ECO:0000256" key="3">
    <source>
        <dbReference type="ARBA" id="ARBA00022748"/>
    </source>
</evidence>
<feature type="domain" description="Cytochrome C biogenesis protein transmembrane" evidence="8">
    <location>
        <begin position="331"/>
        <end position="546"/>
    </location>
</feature>
<feature type="signal peptide" evidence="7">
    <location>
        <begin position="1"/>
        <end position="29"/>
    </location>
</feature>
<organism evidence="10 11">
    <name type="scientific">Thalassotalea euphylliae</name>
    <dbReference type="NCBI Taxonomy" id="1655234"/>
    <lineage>
        <taxon>Bacteria</taxon>
        <taxon>Pseudomonadati</taxon>
        <taxon>Pseudomonadota</taxon>
        <taxon>Gammaproteobacteria</taxon>
        <taxon>Alteromonadales</taxon>
        <taxon>Colwelliaceae</taxon>
        <taxon>Thalassotalea</taxon>
    </lineage>
</organism>
<feature type="transmembrane region" description="Helical" evidence="6">
    <location>
        <begin position="492"/>
        <end position="512"/>
    </location>
</feature>
<feature type="transmembrane region" description="Helical" evidence="6">
    <location>
        <begin position="328"/>
        <end position="352"/>
    </location>
</feature>
<dbReference type="InterPro" id="IPR036249">
    <property type="entry name" value="Thioredoxin-like_sf"/>
</dbReference>
<feature type="chain" id="PRO_5017801670" evidence="7">
    <location>
        <begin position="30"/>
        <end position="739"/>
    </location>
</feature>
<evidence type="ECO:0000256" key="1">
    <source>
        <dbReference type="ARBA" id="ARBA00004141"/>
    </source>
</evidence>
<proteinExistence type="predicted"/>
<dbReference type="Proteomes" id="UP000256999">
    <property type="component" value="Unassembled WGS sequence"/>
</dbReference>
<evidence type="ECO:0000256" key="7">
    <source>
        <dbReference type="SAM" id="SignalP"/>
    </source>
</evidence>
<dbReference type="Gene3D" id="3.40.30.10">
    <property type="entry name" value="Glutaredoxin"/>
    <property type="match status" value="1"/>
</dbReference>
<dbReference type="Pfam" id="PF11412">
    <property type="entry name" value="DsbD_N"/>
    <property type="match status" value="1"/>
</dbReference>
<keyword evidence="7" id="KW-0732">Signal</keyword>
<protein>
    <submittedName>
        <fullName evidence="10">Uncharacterized protein</fullName>
    </submittedName>
</protein>
<dbReference type="OrthoDB" id="9811036at2"/>
<dbReference type="CDD" id="cd02953">
    <property type="entry name" value="DsbDgamma"/>
    <property type="match status" value="1"/>
</dbReference>
<evidence type="ECO:0000259" key="8">
    <source>
        <dbReference type="Pfam" id="PF02683"/>
    </source>
</evidence>
<evidence type="ECO:0000256" key="6">
    <source>
        <dbReference type="SAM" id="Phobius"/>
    </source>
</evidence>
<dbReference type="Pfam" id="PF13899">
    <property type="entry name" value="Thioredoxin_7"/>
    <property type="match status" value="1"/>
</dbReference>